<dbReference type="Pfam" id="PF23012">
    <property type="entry name" value="Syntrophin_4th"/>
    <property type="match status" value="1"/>
</dbReference>
<dbReference type="EMBL" id="JABWUV010000014">
    <property type="protein sequence ID" value="KAF6308489.1"/>
    <property type="molecule type" value="Genomic_DNA"/>
</dbReference>
<keyword evidence="5" id="KW-1185">Reference proteome</keyword>
<evidence type="ECO:0000256" key="1">
    <source>
        <dbReference type="ARBA" id="ARBA00004496"/>
    </source>
</evidence>
<gene>
    <name evidence="4" type="ORF">mMyoMyo1_018077</name>
</gene>
<evidence type="ECO:0000259" key="3">
    <source>
        <dbReference type="Pfam" id="PF23012"/>
    </source>
</evidence>
<dbReference type="Proteomes" id="UP000527355">
    <property type="component" value="Unassembled WGS sequence"/>
</dbReference>
<evidence type="ECO:0000313" key="5">
    <source>
        <dbReference type="Proteomes" id="UP000527355"/>
    </source>
</evidence>
<dbReference type="AlphaFoldDB" id="A0A7J7U6I2"/>
<dbReference type="InterPro" id="IPR015482">
    <property type="entry name" value="Syntrophin"/>
</dbReference>
<sequence>MGFTQAPPSAARVSTRDWACAEKTYSLWEVLFKAHESKTYPCSWRGDALRFTVDFASGFTCCDSRTQTILWSFRFSQLRGSSDDGKARLKLLFQHLHTRQVETKELEFQDLTAVLHCVHAFLAAKVASWTPALRAARASAGSPRAAAERSVKDEN</sequence>
<dbReference type="GO" id="GO:0005198">
    <property type="term" value="F:structural molecule activity"/>
    <property type="evidence" value="ECO:0007669"/>
    <property type="project" value="InterPro"/>
</dbReference>
<accession>A0A7J7U6I2</accession>
<dbReference type="PANTHER" id="PTHR10554:SF3">
    <property type="entry name" value="GAMMA-2-SYNTROPHIN"/>
    <property type="match status" value="1"/>
</dbReference>
<dbReference type="PANTHER" id="PTHR10554">
    <property type="entry name" value="SYNTROPHIN"/>
    <property type="match status" value="1"/>
</dbReference>
<keyword evidence="2" id="KW-0963">Cytoplasm</keyword>
<reference evidence="4 5" key="1">
    <citation type="journal article" date="2020" name="Nature">
        <title>Six reference-quality genomes reveal evolution of bat adaptations.</title>
        <authorList>
            <person name="Jebb D."/>
            <person name="Huang Z."/>
            <person name="Pippel M."/>
            <person name="Hughes G.M."/>
            <person name="Lavrichenko K."/>
            <person name="Devanna P."/>
            <person name="Winkler S."/>
            <person name="Jermiin L.S."/>
            <person name="Skirmuntt E.C."/>
            <person name="Katzourakis A."/>
            <person name="Burkitt-Gray L."/>
            <person name="Ray D.A."/>
            <person name="Sullivan K.A.M."/>
            <person name="Roscito J.G."/>
            <person name="Kirilenko B.M."/>
            <person name="Davalos L.M."/>
            <person name="Corthals A.P."/>
            <person name="Power M.L."/>
            <person name="Jones G."/>
            <person name="Ransome R.D."/>
            <person name="Dechmann D.K.N."/>
            <person name="Locatelli A.G."/>
            <person name="Puechmaille S.J."/>
            <person name="Fedrigo O."/>
            <person name="Jarvis E.D."/>
            <person name="Hiller M."/>
            <person name="Vernes S.C."/>
            <person name="Myers E.W."/>
            <person name="Teeling E.C."/>
        </authorList>
    </citation>
    <scope>NUCLEOTIDE SEQUENCE [LARGE SCALE GENOMIC DNA]</scope>
    <source>
        <strain evidence="4">MMyoMyo1</strain>
        <tissue evidence="4">Flight muscle</tissue>
    </source>
</reference>
<name>A0A7J7U6I2_MYOMY</name>
<comment type="caution">
    <text evidence="4">The sequence shown here is derived from an EMBL/GenBank/DDBJ whole genome shotgun (WGS) entry which is preliminary data.</text>
</comment>
<evidence type="ECO:0000256" key="2">
    <source>
        <dbReference type="ARBA" id="ARBA00022490"/>
    </source>
</evidence>
<organism evidence="4 5">
    <name type="scientific">Myotis myotis</name>
    <name type="common">Greater mouse-eared bat</name>
    <name type="synonym">Vespertilio myotis</name>
    <dbReference type="NCBI Taxonomy" id="51298"/>
    <lineage>
        <taxon>Eukaryota</taxon>
        <taxon>Metazoa</taxon>
        <taxon>Chordata</taxon>
        <taxon>Craniata</taxon>
        <taxon>Vertebrata</taxon>
        <taxon>Euteleostomi</taxon>
        <taxon>Mammalia</taxon>
        <taxon>Eutheria</taxon>
        <taxon>Laurasiatheria</taxon>
        <taxon>Chiroptera</taxon>
        <taxon>Yangochiroptera</taxon>
        <taxon>Vespertilionidae</taxon>
        <taxon>Myotis</taxon>
    </lineage>
</organism>
<protein>
    <submittedName>
        <fullName evidence="4">Syntrophin gamma 2</fullName>
    </submittedName>
</protein>
<feature type="domain" description="Syntrophin C-terminal PH" evidence="3">
    <location>
        <begin position="37"/>
        <end position="128"/>
    </location>
</feature>
<dbReference type="GO" id="GO:0005737">
    <property type="term" value="C:cytoplasm"/>
    <property type="evidence" value="ECO:0007669"/>
    <property type="project" value="UniProtKB-SubCell"/>
</dbReference>
<proteinExistence type="predicted"/>
<dbReference type="VEuPathDB" id="HostDB:GeneID_118669328"/>
<dbReference type="InterPro" id="IPR055108">
    <property type="entry name" value="Syntrophin_4th"/>
</dbReference>
<dbReference type="GO" id="GO:0016010">
    <property type="term" value="C:dystrophin-associated glycoprotein complex"/>
    <property type="evidence" value="ECO:0007669"/>
    <property type="project" value="TreeGrafter"/>
</dbReference>
<evidence type="ECO:0000313" key="4">
    <source>
        <dbReference type="EMBL" id="KAF6308489.1"/>
    </source>
</evidence>
<comment type="subcellular location">
    <subcellularLocation>
        <location evidence="1">Cytoplasm</location>
    </subcellularLocation>
</comment>